<name>A0A8H9TK65_VIBPH</name>
<organism evidence="1 2">
    <name type="scientific">Vibrio parahaemolyticus</name>
    <dbReference type="NCBI Taxonomy" id="670"/>
    <lineage>
        <taxon>Bacteria</taxon>
        <taxon>Pseudomonadati</taxon>
        <taxon>Pseudomonadota</taxon>
        <taxon>Gammaproteobacteria</taxon>
        <taxon>Vibrionales</taxon>
        <taxon>Vibrionaceae</taxon>
        <taxon>Vibrio</taxon>
    </lineage>
</organism>
<accession>A0A8H9TK65</accession>
<dbReference type="EMBL" id="CP097357">
    <property type="protein sequence ID" value="UYV30495.1"/>
    <property type="molecule type" value="Genomic_DNA"/>
</dbReference>
<keyword evidence="1" id="KW-0614">Plasmid</keyword>
<dbReference type="InterPro" id="IPR009003">
    <property type="entry name" value="Peptidase_S1_PA"/>
</dbReference>
<protein>
    <submittedName>
        <fullName evidence="1">Uncharacterized protein</fullName>
    </submittedName>
</protein>
<dbReference type="AlphaFoldDB" id="A0A8H9TK65"/>
<reference evidence="1" key="1">
    <citation type="submission" date="2022-05" db="EMBL/GenBank/DDBJ databases">
        <title>Megaplasmid of Vibrio parahaemolyticus.</title>
        <authorList>
            <person name="Strauch E."/>
            <person name="Borowiak M."/>
        </authorList>
    </citation>
    <scope>NUCLEOTIDE SEQUENCE</scope>
    <source>
        <strain evidence="1">16-VB00198</strain>
        <plasmid evidence="1">pVP-16-VB00198-1</plasmid>
    </source>
</reference>
<geneLocation type="plasmid" evidence="1 2">
    <name>pVP-16-VB00198-1</name>
</geneLocation>
<dbReference type="SUPFAM" id="SSF50494">
    <property type="entry name" value="Trypsin-like serine proteases"/>
    <property type="match status" value="1"/>
</dbReference>
<proteinExistence type="predicted"/>
<sequence>MKKFLVKNKKPIVILGLLVAPFLLNSLLKSNHKTPISINLLKKVDGIYVHQCKGLMSDDLVITASHCFTDEEDQYIPLYIHSDTTFYEVMKPFYVGKYTGLTGSDIALSGKYNTELIGVCEDHAYTASFMNMCNITPNGDGSAYYSDNCVYPKGMSGTVLVNKNQKACLVYSGFYDIIDKNKNSIKKIGVFKPLKGIKNEYVD</sequence>
<gene>
    <name evidence="1" type="ORF">M5598_26165</name>
</gene>
<dbReference type="Proteomes" id="UP001163036">
    <property type="component" value="Plasmid pVP-16-VB00198-1"/>
</dbReference>
<dbReference type="RefSeq" id="WP_258636790.1">
    <property type="nucleotide sequence ID" value="NZ_CP062152.1"/>
</dbReference>
<evidence type="ECO:0000313" key="2">
    <source>
        <dbReference type="Proteomes" id="UP001163036"/>
    </source>
</evidence>
<evidence type="ECO:0000313" key="1">
    <source>
        <dbReference type="EMBL" id="UYV30495.1"/>
    </source>
</evidence>